<organism evidence="1 2">
    <name type="scientific">Halonotius terrestris</name>
    <dbReference type="NCBI Taxonomy" id="2487750"/>
    <lineage>
        <taxon>Archaea</taxon>
        <taxon>Methanobacteriati</taxon>
        <taxon>Methanobacteriota</taxon>
        <taxon>Stenosarchaea group</taxon>
        <taxon>Halobacteria</taxon>
        <taxon>Halobacteriales</taxon>
        <taxon>Haloferacaceae</taxon>
        <taxon>Halonotius</taxon>
    </lineage>
</organism>
<comment type="caution">
    <text evidence="1">The sequence shown here is derived from an EMBL/GenBank/DDBJ whole genome shotgun (WGS) entry which is preliminary data.</text>
</comment>
<gene>
    <name evidence="1" type="ORF">EGH24_14490</name>
</gene>
<reference evidence="1" key="1">
    <citation type="submission" date="2019-02" db="EMBL/GenBank/DDBJ databases">
        <title>Halonotius sp. a new haloarchaeum isolated from saline soil.</title>
        <authorList>
            <person name="Duran-Viseras A."/>
            <person name="Sanchez-Porro C."/>
            <person name="Ventosa A."/>
        </authorList>
    </citation>
    <scope>NUCLEOTIDE SEQUENCE</scope>
    <source>
        <strain evidence="1">F15B</strain>
    </source>
</reference>
<keyword evidence="2" id="KW-1185">Reference proteome</keyword>
<proteinExistence type="predicted"/>
<accession>A0A8J8PAG2</accession>
<dbReference type="Proteomes" id="UP000705823">
    <property type="component" value="Unassembled WGS sequence"/>
</dbReference>
<dbReference type="EMBL" id="RKLU01000014">
    <property type="protein sequence ID" value="TQQ78495.1"/>
    <property type="molecule type" value="Genomic_DNA"/>
</dbReference>
<name>A0A8J8PAG2_9EURY</name>
<sequence>MRLLSLLVVIIRVITTTLKCPAAVGEARMLQPPHNGASPGVEPTRPGSEFALTLLSRGRGDGEEAHSI</sequence>
<protein>
    <submittedName>
        <fullName evidence="1">Uncharacterized protein</fullName>
    </submittedName>
</protein>
<evidence type="ECO:0000313" key="2">
    <source>
        <dbReference type="Proteomes" id="UP000705823"/>
    </source>
</evidence>
<evidence type="ECO:0000313" key="1">
    <source>
        <dbReference type="EMBL" id="TQQ78495.1"/>
    </source>
</evidence>
<dbReference type="AlphaFoldDB" id="A0A8J8PAG2"/>